<dbReference type="EMBL" id="UINC01135382">
    <property type="protein sequence ID" value="SVD19490.1"/>
    <property type="molecule type" value="Genomic_DNA"/>
</dbReference>
<sequence>MGNKVNLFEKKLAKWLGVKNAIMVNSGSSANLLLITSLLYRAINKKILNHGDEILVPALAW</sequence>
<keyword evidence="1" id="KW-1133">Transmembrane helix</keyword>
<gene>
    <name evidence="2" type="ORF">METZ01_LOCUS372344</name>
</gene>
<dbReference type="InterPro" id="IPR015424">
    <property type="entry name" value="PyrdxlP-dep_Trfase"/>
</dbReference>
<reference evidence="2" key="1">
    <citation type="submission" date="2018-05" db="EMBL/GenBank/DDBJ databases">
        <authorList>
            <person name="Lanie J.A."/>
            <person name="Ng W.-L."/>
            <person name="Kazmierczak K.M."/>
            <person name="Andrzejewski T.M."/>
            <person name="Davidsen T.M."/>
            <person name="Wayne K.J."/>
            <person name="Tettelin H."/>
            <person name="Glass J.I."/>
            <person name="Rusch D."/>
            <person name="Podicherti R."/>
            <person name="Tsui H.-C.T."/>
            <person name="Winkler M.E."/>
        </authorList>
    </citation>
    <scope>NUCLEOTIDE SEQUENCE</scope>
</reference>
<protein>
    <submittedName>
        <fullName evidence="2">Uncharacterized protein</fullName>
    </submittedName>
</protein>
<keyword evidence="1" id="KW-0472">Membrane</keyword>
<name>A0A382TBI8_9ZZZZ</name>
<dbReference type="InterPro" id="IPR015421">
    <property type="entry name" value="PyrdxlP-dep_Trfase_major"/>
</dbReference>
<dbReference type="InterPro" id="IPR000653">
    <property type="entry name" value="DegT/StrS_aminotransferase"/>
</dbReference>
<proteinExistence type="predicted"/>
<evidence type="ECO:0000313" key="2">
    <source>
        <dbReference type="EMBL" id="SVD19490.1"/>
    </source>
</evidence>
<dbReference type="AlphaFoldDB" id="A0A382TBI8"/>
<accession>A0A382TBI8</accession>
<organism evidence="2">
    <name type="scientific">marine metagenome</name>
    <dbReference type="NCBI Taxonomy" id="408172"/>
    <lineage>
        <taxon>unclassified sequences</taxon>
        <taxon>metagenomes</taxon>
        <taxon>ecological metagenomes</taxon>
    </lineage>
</organism>
<dbReference type="SUPFAM" id="SSF53383">
    <property type="entry name" value="PLP-dependent transferases"/>
    <property type="match status" value="1"/>
</dbReference>
<dbReference type="Gene3D" id="3.40.640.10">
    <property type="entry name" value="Type I PLP-dependent aspartate aminotransferase-like (Major domain)"/>
    <property type="match status" value="1"/>
</dbReference>
<feature type="non-terminal residue" evidence="2">
    <location>
        <position position="61"/>
    </location>
</feature>
<keyword evidence="1" id="KW-0812">Transmembrane</keyword>
<evidence type="ECO:0000256" key="1">
    <source>
        <dbReference type="SAM" id="Phobius"/>
    </source>
</evidence>
<dbReference type="Pfam" id="PF01041">
    <property type="entry name" value="DegT_DnrJ_EryC1"/>
    <property type="match status" value="1"/>
</dbReference>
<feature type="transmembrane region" description="Helical" evidence="1">
    <location>
        <begin position="20"/>
        <end position="40"/>
    </location>
</feature>